<organism evidence="1">
    <name type="scientific">Pundamilia nyererei</name>
    <dbReference type="NCBI Taxonomy" id="303518"/>
    <lineage>
        <taxon>Eukaryota</taxon>
        <taxon>Metazoa</taxon>
        <taxon>Chordata</taxon>
        <taxon>Craniata</taxon>
        <taxon>Vertebrata</taxon>
        <taxon>Euteleostomi</taxon>
        <taxon>Actinopterygii</taxon>
        <taxon>Neopterygii</taxon>
        <taxon>Teleostei</taxon>
        <taxon>Neoteleostei</taxon>
        <taxon>Acanthomorphata</taxon>
        <taxon>Ovalentaria</taxon>
        <taxon>Cichlomorphae</taxon>
        <taxon>Cichliformes</taxon>
        <taxon>Cichlidae</taxon>
        <taxon>African cichlids</taxon>
        <taxon>Pseudocrenilabrinae</taxon>
        <taxon>Haplochromini</taxon>
        <taxon>Pundamilia</taxon>
    </lineage>
</organism>
<dbReference type="Ensembl" id="ENSPNYT00000003545.1">
    <property type="protein sequence ID" value="ENSPNYP00000003452.1"/>
    <property type="gene ID" value="ENSPNYG00000002694.1"/>
</dbReference>
<dbReference type="GeneTree" id="ENSGT00940000176997"/>
<dbReference type="STRING" id="303518.ENSPNYP00000003452"/>
<name>A0A3B4EYM1_9CICH</name>
<evidence type="ECO:0000313" key="1">
    <source>
        <dbReference type="Ensembl" id="ENSPNYP00000003452.1"/>
    </source>
</evidence>
<dbReference type="AlphaFoldDB" id="A0A3B4EYM1"/>
<reference evidence="1" key="1">
    <citation type="submission" date="2023-09" db="UniProtKB">
        <authorList>
            <consortium name="Ensembl"/>
        </authorList>
    </citation>
    <scope>IDENTIFICATION</scope>
</reference>
<proteinExistence type="predicted"/>
<accession>A0A3B4EYM1</accession>
<sequence length="97" mass="11621">GPGVGDRWCMWCISFTIKRHSVGKLRKRSGRHKATTESEDKFRRVNSLHDRRVTGQQFQIQCQNKTKRLACAMKHRHWTTQDWKKLHSLFHLYICKL</sequence>
<protein>
    <submittedName>
        <fullName evidence="1">Uncharacterized protein</fullName>
    </submittedName>
</protein>